<reference evidence="3" key="1">
    <citation type="submission" date="2020-10" db="EMBL/GenBank/DDBJ databases">
        <authorList>
            <person name="Han B."/>
            <person name="Lu T."/>
            <person name="Zhao Q."/>
            <person name="Huang X."/>
            <person name="Zhao Y."/>
        </authorList>
    </citation>
    <scope>NUCLEOTIDE SEQUENCE</scope>
</reference>
<feature type="region of interest" description="Disordered" evidence="1">
    <location>
        <begin position="534"/>
        <end position="559"/>
    </location>
</feature>
<keyword evidence="2" id="KW-1133">Transmembrane helix</keyword>
<feature type="compositionally biased region" description="Polar residues" evidence="1">
    <location>
        <begin position="330"/>
        <end position="345"/>
    </location>
</feature>
<dbReference type="PANTHER" id="PTHR33870">
    <property type="entry name" value="CARDIOMYOPATHY-ASSOCIATED PROTEIN"/>
    <property type="match status" value="1"/>
</dbReference>
<keyword evidence="4" id="KW-1185">Reference proteome</keyword>
<dbReference type="OrthoDB" id="1908091at2759"/>
<feature type="region of interest" description="Disordered" evidence="1">
    <location>
        <begin position="444"/>
        <end position="468"/>
    </location>
</feature>
<feature type="region of interest" description="Disordered" evidence="1">
    <location>
        <begin position="291"/>
        <end position="396"/>
    </location>
</feature>
<feature type="region of interest" description="Disordered" evidence="1">
    <location>
        <begin position="864"/>
        <end position="883"/>
    </location>
</feature>
<evidence type="ECO:0000313" key="3">
    <source>
        <dbReference type="EMBL" id="CAD6255001.1"/>
    </source>
</evidence>
<name>A0A811QFW1_9POAL</name>
<evidence type="ECO:0000313" key="4">
    <source>
        <dbReference type="Proteomes" id="UP000604825"/>
    </source>
</evidence>
<proteinExistence type="predicted"/>
<dbReference type="PANTHER" id="PTHR33870:SF7">
    <property type="entry name" value="OS12G0127650 PROTEIN"/>
    <property type="match status" value="1"/>
</dbReference>
<feature type="transmembrane region" description="Helical" evidence="2">
    <location>
        <begin position="22"/>
        <end position="43"/>
    </location>
</feature>
<evidence type="ECO:0000256" key="2">
    <source>
        <dbReference type="SAM" id="Phobius"/>
    </source>
</evidence>
<keyword evidence="2" id="KW-0472">Membrane</keyword>
<evidence type="ECO:0000256" key="1">
    <source>
        <dbReference type="SAM" id="MobiDB-lite"/>
    </source>
</evidence>
<feature type="transmembrane region" description="Helical" evidence="2">
    <location>
        <begin position="50"/>
        <end position="74"/>
    </location>
</feature>
<gene>
    <name evidence="3" type="ORF">NCGR_LOCUS38598</name>
</gene>
<keyword evidence="2" id="KW-0812">Transmembrane</keyword>
<feature type="region of interest" description="Disordered" evidence="1">
    <location>
        <begin position="732"/>
        <end position="764"/>
    </location>
</feature>
<accession>A0A811QFW1</accession>
<protein>
    <submittedName>
        <fullName evidence="3">Uncharacterized protein</fullName>
    </submittedName>
</protein>
<organism evidence="3 4">
    <name type="scientific">Miscanthus lutarioriparius</name>
    <dbReference type="NCBI Taxonomy" id="422564"/>
    <lineage>
        <taxon>Eukaryota</taxon>
        <taxon>Viridiplantae</taxon>
        <taxon>Streptophyta</taxon>
        <taxon>Embryophyta</taxon>
        <taxon>Tracheophyta</taxon>
        <taxon>Spermatophyta</taxon>
        <taxon>Magnoliopsida</taxon>
        <taxon>Liliopsida</taxon>
        <taxon>Poales</taxon>
        <taxon>Poaceae</taxon>
        <taxon>PACMAD clade</taxon>
        <taxon>Panicoideae</taxon>
        <taxon>Andropogonodae</taxon>
        <taxon>Andropogoneae</taxon>
        <taxon>Saccharinae</taxon>
        <taxon>Miscanthus</taxon>
    </lineage>
</organism>
<feature type="compositionally biased region" description="Acidic residues" evidence="1">
    <location>
        <begin position="348"/>
        <end position="373"/>
    </location>
</feature>
<dbReference type="AlphaFoldDB" id="A0A811QFW1"/>
<dbReference type="EMBL" id="CAJGYO010000009">
    <property type="protein sequence ID" value="CAD6255001.1"/>
    <property type="molecule type" value="Genomic_DNA"/>
</dbReference>
<comment type="caution">
    <text evidence="3">The sequence shown here is derived from an EMBL/GenBank/DDBJ whole genome shotgun (WGS) entry which is preliminary data.</text>
</comment>
<dbReference type="Proteomes" id="UP000604825">
    <property type="component" value="Unassembled WGS sequence"/>
</dbReference>
<sequence length="883" mass="96372">MALDADNILLHIKRTLHSSVRLAYHSASEYPVALGIGMLLLFLHRLCPSLITFLLSSSPVFLLTALLLGALLSYGEPSAPVIGQDQKKSSVESRVSITECSVAEEVQNVAVTHMSRSFFESPVVCVEETTSDSMFHDTHSDEDSIVTSVSADTVRCAEASELTKSEVVIVGREERVKETCDKVELQQFFQSSTAEGVSVQVDKTSEGVLLDALCDQGNVTSMATDTVLCAESSGFGKNGIIAEREEEEHVKEICEQVVPPQQSESTVTERCHYEVNNQYQFGELMSSCWQPVTRQDPCSDSESDLTESSSDASITDIIPMLDELNPPVNLGTSHPSSTFRDNLNASSSDEDEDEDEDESEEEDGNLSSDEDGEEEKRDDESSWKGFVDPNSLDTEKNGNLESLMALRLAKNVLKFELDRRLMDMQAADAVQKMEEASRFRVQVPSISTPRPDPSNDSEDTVELPQVPDSAPSVLLPWRKPFDIPFDQIVDHDSRLQETWTPRSGFSSSQGRKLDSLYVRQSTYMQHHNGIKLEKSEFSRKDAVDNHSESDSEEPLDNNGKLFGSLEPRIGDEIKILSAAISDVCVLEANHGIKEGSTDSVNGTNSFYVQKSLSSASDVNNSIYAGNEQSVLCSLCEEHNNIEEHMVEVEEDDSMSEVNSLFKCRMEEVLVQSISESGIGQPLTVKLEHELSDTLLHAEPAIPLIEARSVEELNSQFAQLNGEALLAPAASISSCDDDQPIQDGPSEALPVENGDTEDSSDCSLDKGPVAVKVVEGEGEPKEVLTEDGGLPVVEASSVEEMSSLFRQLEAAAAGPALMRAGSSESEQMFVGQHTGETETDCGVLVPEPAAWDDTNPTYVQLSIDGGDKMKIPGDGEVILDNSPR</sequence>
<feature type="compositionally biased region" description="Basic and acidic residues" evidence="1">
    <location>
        <begin position="534"/>
        <end position="549"/>
    </location>
</feature>